<evidence type="ECO:0000256" key="3">
    <source>
        <dbReference type="ARBA" id="ARBA00022750"/>
    </source>
</evidence>
<feature type="domain" description="Peptidase A1" evidence="9">
    <location>
        <begin position="134"/>
        <end position="477"/>
    </location>
</feature>
<dbReference type="InterPro" id="IPR001969">
    <property type="entry name" value="Aspartic_peptidase_AS"/>
</dbReference>
<dbReference type="PROSITE" id="PS51257">
    <property type="entry name" value="PROKAR_LIPOPROTEIN"/>
    <property type="match status" value="1"/>
</dbReference>
<dbReference type="InterPro" id="IPR032861">
    <property type="entry name" value="TAXi_N"/>
</dbReference>
<dbReference type="Pfam" id="PF14541">
    <property type="entry name" value="TAXi_C"/>
    <property type="match status" value="1"/>
</dbReference>
<evidence type="ECO:0000256" key="7">
    <source>
        <dbReference type="RuleBase" id="RU000454"/>
    </source>
</evidence>
<dbReference type="InterPro" id="IPR001461">
    <property type="entry name" value="Aspartic_peptidase_A1"/>
</dbReference>
<dbReference type="SUPFAM" id="SSF50630">
    <property type="entry name" value="Acid proteases"/>
    <property type="match status" value="1"/>
</dbReference>
<reference evidence="10" key="1">
    <citation type="submission" date="2016-03" db="EMBL/GenBank/DDBJ databases">
        <title>Mechanisms controlling the formation of the plant cell surface in tip-growing cells are functionally conserved among land plants.</title>
        <authorList>
            <person name="Honkanen S."/>
            <person name="Jones V.A."/>
            <person name="Morieri G."/>
            <person name="Champion C."/>
            <person name="Hetherington A.J."/>
            <person name="Kelly S."/>
            <person name="Saint-Marcoux D."/>
            <person name="Proust H."/>
            <person name="Prescott H."/>
            <person name="Dolan L."/>
        </authorList>
    </citation>
    <scope>NUCLEOTIDE SEQUENCE [LARGE SCALE GENOMIC DNA]</scope>
    <source>
        <tissue evidence="10">Whole gametophyte</tissue>
    </source>
</reference>
<evidence type="ECO:0000256" key="1">
    <source>
        <dbReference type="ARBA" id="ARBA00007447"/>
    </source>
</evidence>
<dbReference type="InterPro" id="IPR032799">
    <property type="entry name" value="TAXi_C"/>
</dbReference>
<dbReference type="EMBL" id="LVLJ01001436">
    <property type="protein sequence ID" value="OAE29634.1"/>
    <property type="molecule type" value="Genomic_DNA"/>
</dbReference>
<evidence type="ECO:0000259" key="9">
    <source>
        <dbReference type="PROSITE" id="PS51767"/>
    </source>
</evidence>
<dbReference type="AlphaFoldDB" id="A0A176W9E0"/>
<dbReference type="Proteomes" id="UP000077202">
    <property type="component" value="Unassembled WGS sequence"/>
</dbReference>
<evidence type="ECO:0000313" key="10">
    <source>
        <dbReference type="EMBL" id="OAE29634.1"/>
    </source>
</evidence>
<evidence type="ECO:0000256" key="6">
    <source>
        <dbReference type="PIRSR" id="PIRSR601461-1"/>
    </source>
</evidence>
<dbReference type="GO" id="GO:0005576">
    <property type="term" value="C:extracellular region"/>
    <property type="evidence" value="ECO:0007669"/>
    <property type="project" value="TreeGrafter"/>
</dbReference>
<accession>A0A176W9E0</accession>
<evidence type="ECO:0000256" key="4">
    <source>
        <dbReference type="ARBA" id="ARBA00022801"/>
    </source>
</evidence>
<name>A0A176W9E0_MARPO</name>
<proteinExistence type="inferred from homology"/>
<keyword evidence="4 7" id="KW-0378">Hydrolase</keyword>
<dbReference type="PANTHER" id="PTHR47967">
    <property type="entry name" value="OS07G0603500 PROTEIN-RELATED"/>
    <property type="match status" value="1"/>
</dbReference>
<comment type="similarity">
    <text evidence="1 7">Belongs to the peptidase A1 family.</text>
</comment>
<evidence type="ECO:0000256" key="8">
    <source>
        <dbReference type="SAM" id="SignalP"/>
    </source>
</evidence>
<feature type="signal peptide" evidence="8">
    <location>
        <begin position="1"/>
        <end position="37"/>
    </location>
</feature>
<feature type="active site" evidence="6">
    <location>
        <position position="152"/>
    </location>
</feature>
<evidence type="ECO:0000256" key="2">
    <source>
        <dbReference type="ARBA" id="ARBA00022670"/>
    </source>
</evidence>
<dbReference type="InterPro" id="IPR051708">
    <property type="entry name" value="Plant_Aspart_Prot_A1"/>
</dbReference>
<dbReference type="Gene3D" id="2.40.70.10">
    <property type="entry name" value="Acid Proteases"/>
    <property type="match status" value="2"/>
</dbReference>
<protein>
    <recommendedName>
        <fullName evidence="9">Peptidase A1 domain-containing protein</fullName>
    </recommendedName>
</protein>
<keyword evidence="2 7" id="KW-0645">Protease</keyword>
<dbReference type="InterPro" id="IPR021109">
    <property type="entry name" value="Peptidase_aspartic_dom_sf"/>
</dbReference>
<dbReference type="PROSITE" id="PS00141">
    <property type="entry name" value="ASP_PROTEASE"/>
    <property type="match status" value="1"/>
</dbReference>
<keyword evidence="8" id="KW-0732">Signal</keyword>
<dbReference type="GO" id="GO:0004190">
    <property type="term" value="F:aspartic-type endopeptidase activity"/>
    <property type="evidence" value="ECO:0007669"/>
    <property type="project" value="UniProtKB-KW"/>
</dbReference>
<dbReference type="Pfam" id="PF14543">
    <property type="entry name" value="TAXi_N"/>
    <property type="match status" value="1"/>
</dbReference>
<dbReference type="PROSITE" id="PS51767">
    <property type="entry name" value="PEPTIDASE_A1"/>
    <property type="match status" value="1"/>
</dbReference>
<evidence type="ECO:0000256" key="5">
    <source>
        <dbReference type="ARBA" id="ARBA00023180"/>
    </source>
</evidence>
<keyword evidence="11" id="KW-1185">Reference proteome</keyword>
<evidence type="ECO:0000313" key="11">
    <source>
        <dbReference type="Proteomes" id="UP000077202"/>
    </source>
</evidence>
<dbReference type="CDD" id="cd05476">
    <property type="entry name" value="pepsin_A_like_plant"/>
    <property type="match status" value="1"/>
</dbReference>
<organism evidence="10 11">
    <name type="scientific">Marchantia polymorpha subsp. ruderalis</name>
    <dbReference type="NCBI Taxonomy" id="1480154"/>
    <lineage>
        <taxon>Eukaryota</taxon>
        <taxon>Viridiplantae</taxon>
        <taxon>Streptophyta</taxon>
        <taxon>Embryophyta</taxon>
        <taxon>Marchantiophyta</taxon>
        <taxon>Marchantiopsida</taxon>
        <taxon>Marchantiidae</taxon>
        <taxon>Marchantiales</taxon>
        <taxon>Marchantiaceae</taxon>
        <taxon>Marchantia</taxon>
    </lineage>
</organism>
<keyword evidence="3 7" id="KW-0064">Aspartyl protease</keyword>
<dbReference type="PRINTS" id="PR00792">
    <property type="entry name" value="PEPSIN"/>
</dbReference>
<comment type="caution">
    <text evidence="10">The sequence shown here is derived from an EMBL/GenBank/DDBJ whole genome shotgun (WGS) entry which is preliminary data.</text>
</comment>
<dbReference type="InterPro" id="IPR033121">
    <property type="entry name" value="PEPTIDASE_A1"/>
</dbReference>
<dbReference type="GO" id="GO:0006508">
    <property type="term" value="P:proteolysis"/>
    <property type="evidence" value="ECO:0007669"/>
    <property type="project" value="UniProtKB-KW"/>
</dbReference>
<gene>
    <name evidence="10" type="ORF">AXG93_1762s1140</name>
</gene>
<sequence length="583" mass="63282">MQGRPTDSLSFNSIMSMTSLVAMAALMLLTSCTVCDGSAPGSSRRLLQVDDSSSAQSSFRMTMMHRDHVDSPLRDASGNYSFTERLKSAIARGKVRSKSVRRVIAKLTESNSSHPREAELLGVKSKVASQQGEYVVNFQLGTPPQSFVAILDSGSDLNWVQCSTRKSRINTPNPPFNPSTTSTYKKSPCGTTFCNSLPLPRISCTSTCEYQYGYGDGTTSIGDLSLETLQLASTTGGYRRVPNFAFGCGQENYGDLAGSDGIVGIGQGPLSMPSQLGSVLGKRFAFCLVGMYEATTTTSPLVIGGDAFWPSNGSLWTPIVKNARSPTYYYLQVECIKIAGKCLSIPASAFNIASNGAGGTILDTGTTMTELLPAAYNVLIAGLKTAVKFPQMDGSWYGFDLCFDTSSSVAAPVFPKISFRFSWSDFTLPDDNVFLNVDVDVYCLAINSGYGINIIGNIQLQNFYVFVNKDTNVIGWKPAQCDTIKRELEPSSRTIDALMFRQEAALLDRTCARWQRFVKSSGRLYKKSSYAHMPCLPPSAERGLTNILCEPPMPVTGRMPVLKSESKIDLMRRVSGTTPPSLL</sequence>
<feature type="active site" evidence="6">
    <location>
        <position position="363"/>
    </location>
</feature>
<dbReference type="PANTHER" id="PTHR47967:SF128">
    <property type="entry name" value="ASPARTIC PROTEINASE CDR1-LIKE"/>
    <property type="match status" value="1"/>
</dbReference>
<dbReference type="InterPro" id="IPR034161">
    <property type="entry name" value="Pepsin-like_plant"/>
</dbReference>
<keyword evidence="5" id="KW-0325">Glycoprotein</keyword>
<feature type="chain" id="PRO_5008052411" description="Peptidase A1 domain-containing protein" evidence="8">
    <location>
        <begin position="38"/>
        <end position="583"/>
    </location>
</feature>